<dbReference type="AlphaFoldDB" id="A0A0C4DZ15"/>
<evidence type="ECO:0000256" key="1">
    <source>
        <dbReference type="SAM" id="MobiDB-lite"/>
    </source>
</evidence>
<proteinExistence type="predicted"/>
<gene>
    <name evidence="2" type="ORF">MAPG_05303</name>
</gene>
<reference evidence="3" key="4">
    <citation type="journal article" date="2015" name="G3 (Bethesda)">
        <title>Genome sequences of three phytopathogenic species of the Magnaporthaceae family of fungi.</title>
        <authorList>
            <person name="Okagaki L.H."/>
            <person name="Nunes C.C."/>
            <person name="Sailsbery J."/>
            <person name="Clay B."/>
            <person name="Brown D."/>
            <person name="John T."/>
            <person name="Oh Y."/>
            <person name="Young N."/>
            <person name="Fitzgerald M."/>
            <person name="Haas B.J."/>
            <person name="Zeng Q."/>
            <person name="Young S."/>
            <person name="Adiconis X."/>
            <person name="Fan L."/>
            <person name="Levin J.Z."/>
            <person name="Mitchell T.K."/>
            <person name="Okubara P.A."/>
            <person name="Farman M.L."/>
            <person name="Kohn L.M."/>
            <person name="Birren B."/>
            <person name="Ma L.-J."/>
            <person name="Dean R.A."/>
        </authorList>
    </citation>
    <scope>NUCLEOTIDE SEQUENCE</scope>
    <source>
        <strain evidence="3">ATCC 64411 / 73-15</strain>
    </source>
</reference>
<keyword evidence="4" id="KW-1185">Reference proteome</keyword>
<feature type="compositionally biased region" description="Basic and acidic residues" evidence="1">
    <location>
        <begin position="212"/>
        <end position="222"/>
    </location>
</feature>
<organism evidence="3 4">
    <name type="scientific">Magnaporthiopsis poae (strain ATCC 64411 / 73-15)</name>
    <name type="common">Kentucky bluegrass fungus</name>
    <name type="synonym">Magnaporthe poae</name>
    <dbReference type="NCBI Taxonomy" id="644358"/>
    <lineage>
        <taxon>Eukaryota</taxon>
        <taxon>Fungi</taxon>
        <taxon>Dikarya</taxon>
        <taxon>Ascomycota</taxon>
        <taxon>Pezizomycotina</taxon>
        <taxon>Sordariomycetes</taxon>
        <taxon>Sordariomycetidae</taxon>
        <taxon>Magnaporthales</taxon>
        <taxon>Magnaporthaceae</taxon>
        <taxon>Magnaporthiopsis</taxon>
    </lineage>
</organism>
<dbReference type="VEuPathDB" id="FungiDB:MAPG_05303"/>
<evidence type="ECO:0000313" key="2">
    <source>
        <dbReference type="EMBL" id="KLU86287.1"/>
    </source>
</evidence>
<reference evidence="2" key="2">
    <citation type="submission" date="2010-05" db="EMBL/GenBank/DDBJ databases">
        <title>The Genome Sequence of Magnaporthe poae strain ATCC 64411.</title>
        <authorList>
            <consortium name="The Broad Institute Genome Sequencing Platform"/>
            <consortium name="Broad Institute Genome Sequencing Center for Infectious Disease"/>
            <person name="Ma L.-J."/>
            <person name="Dead R."/>
            <person name="Young S."/>
            <person name="Zeng Q."/>
            <person name="Koehrsen M."/>
            <person name="Alvarado L."/>
            <person name="Berlin A."/>
            <person name="Chapman S.B."/>
            <person name="Chen Z."/>
            <person name="Freedman E."/>
            <person name="Gellesch M."/>
            <person name="Goldberg J."/>
            <person name="Griggs A."/>
            <person name="Gujja S."/>
            <person name="Heilman E.R."/>
            <person name="Heiman D."/>
            <person name="Hepburn T."/>
            <person name="Howarth C."/>
            <person name="Jen D."/>
            <person name="Larson L."/>
            <person name="Mehta T."/>
            <person name="Neiman D."/>
            <person name="Pearson M."/>
            <person name="Roberts A."/>
            <person name="Saif S."/>
            <person name="Shea T."/>
            <person name="Shenoy N."/>
            <person name="Sisk P."/>
            <person name="Stolte C."/>
            <person name="Sykes S."/>
            <person name="Walk T."/>
            <person name="White J."/>
            <person name="Yandava C."/>
            <person name="Haas B."/>
            <person name="Nusbaum C."/>
            <person name="Birren B."/>
        </authorList>
    </citation>
    <scope>NUCLEOTIDE SEQUENCE</scope>
    <source>
        <strain evidence="2">ATCC 64411</strain>
    </source>
</reference>
<evidence type="ECO:0000313" key="4">
    <source>
        <dbReference type="Proteomes" id="UP000011715"/>
    </source>
</evidence>
<feature type="compositionally biased region" description="Polar residues" evidence="1">
    <location>
        <begin position="20"/>
        <end position="33"/>
    </location>
</feature>
<feature type="region of interest" description="Disordered" evidence="1">
    <location>
        <begin position="1"/>
        <end position="33"/>
    </location>
</feature>
<name>A0A0C4DZ15_MAGP6</name>
<dbReference type="Proteomes" id="UP000011715">
    <property type="component" value="Unassembled WGS sequence"/>
</dbReference>
<accession>A0A0C4DZ15</accession>
<feature type="compositionally biased region" description="Basic and acidic residues" evidence="1">
    <location>
        <begin position="153"/>
        <end position="167"/>
    </location>
</feature>
<reference evidence="2" key="3">
    <citation type="submission" date="2011-03" db="EMBL/GenBank/DDBJ databases">
        <title>Annotation of Magnaporthe poae ATCC 64411.</title>
        <authorList>
            <person name="Ma L.-J."/>
            <person name="Dead R."/>
            <person name="Young S.K."/>
            <person name="Zeng Q."/>
            <person name="Gargeya S."/>
            <person name="Fitzgerald M."/>
            <person name="Haas B."/>
            <person name="Abouelleil A."/>
            <person name="Alvarado L."/>
            <person name="Arachchi H.M."/>
            <person name="Berlin A."/>
            <person name="Brown A."/>
            <person name="Chapman S.B."/>
            <person name="Chen Z."/>
            <person name="Dunbar C."/>
            <person name="Freedman E."/>
            <person name="Gearin G."/>
            <person name="Gellesch M."/>
            <person name="Goldberg J."/>
            <person name="Griggs A."/>
            <person name="Gujja S."/>
            <person name="Heiman D."/>
            <person name="Howarth C."/>
            <person name="Larson L."/>
            <person name="Lui A."/>
            <person name="MacDonald P.J.P."/>
            <person name="Mehta T."/>
            <person name="Montmayeur A."/>
            <person name="Murphy C."/>
            <person name="Neiman D."/>
            <person name="Pearson M."/>
            <person name="Priest M."/>
            <person name="Roberts A."/>
            <person name="Saif S."/>
            <person name="Shea T."/>
            <person name="Shenoy N."/>
            <person name="Sisk P."/>
            <person name="Stolte C."/>
            <person name="Sykes S."/>
            <person name="Yandava C."/>
            <person name="Wortman J."/>
            <person name="Nusbaum C."/>
            <person name="Birren B."/>
        </authorList>
    </citation>
    <scope>NUCLEOTIDE SEQUENCE</scope>
    <source>
        <strain evidence="2">ATCC 64411</strain>
    </source>
</reference>
<dbReference type="EMBL" id="ADBL01001254">
    <property type="status" value="NOT_ANNOTATED_CDS"/>
    <property type="molecule type" value="Genomic_DNA"/>
</dbReference>
<dbReference type="EnsemblFungi" id="MAPG_05303T0">
    <property type="protein sequence ID" value="MAPG_05303T0"/>
    <property type="gene ID" value="MAPG_05303"/>
</dbReference>
<protein>
    <submittedName>
        <fullName evidence="2 3">Uncharacterized protein</fullName>
    </submittedName>
</protein>
<dbReference type="eggNOG" id="ENOG502RMY2">
    <property type="taxonomic scope" value="Eukaryota"/>
</dbReference>
<evidence type="ECO:0000313" key="3">
    <source>
        <dbReference type="EnsemblFungi" id="MAPG_05303T0"/>
    </source>
</evidence>
<reference evidence="3" key="5">
    <citation type="submission" date="2015-06" db="UniProtKB">
        <authorList>
            <consortium name="EnsemblFungi"/>
        </authorList>
    </citation>
    <scope>IDENTIFICATION</scope>
    <source>
        <strain evidence="3">ATCC 64411</strain>
    </source>
</reference>
<feature type="region of interest" description="Disordered" evidence="1">
    <location>
        <begin position="98"/>
        <end position="167"/>
    </location>
</feature>
<feature type="region of interest" description="Disordered" evidence="1">
    <location>
        <begin position="212"/>
        <end position="241"/>
    </location>
</feature>
<dbReference type="OrthoDB" id="10461766at2759"/>
<sequence length="339" mass="36338">MATGAGPKVSGGRNVGGTRQEGQSLSQGRSQAQTILSTVPDSTSLPNMHLPAVLESPIFTVQPYFQARIGLLKCLLCTYLGISISACLSSYMPSTVQPTHSPVAAMSSSPEFSDDESSTSSGPIFHLAVPTASVDPEQDGTSSDGPGPSARPEAARRPRRDAAVPGSDPDRKLYFVYFRPTNLPFLPSSEPMDPARDLRPWISGRFEVNQDYHVHPSRDGGKDSSAAPREPRRAPGGTLVTEAPRLPRQGLVLGELYTQNPDPINGGIEMHRAMFDVIVNADPDVANPEAYIIYNCKVMREWYAVAVMGRAPTSPAPITFTAQIFGGLMERTVPGSKGC</sequence>
<dbReference type="EMBL" id="GL876969">
    <property type="protein sequence ID" value="KLU86287.1"/>
    <property type="molecule type" value="Genomic_DNA"/>
</dbReference>
<reference evidence="4" key="1">
    <citation type="submission" date="2010-05" db="EMBL/GenBank/DDBJ databases">
        <title>The genome sequence of Magnaporthe poae strain ATCC 64411.</title>
        <authorList>
            <person name="Ma L.-J."/>
            <person name="Dead R."/>
            <person name="Young S."/>
            <person name="Zeng Q."/>
            <person name="Koehrsen M."/>
            <person name="Alvarado L."/>
            <person name="Berlin A."/>
            <person name="Chapman S.B."/>
            <person name="Chen Z."/>
            <person name="Freedman E."/>
            <person name="Gellesch M."/>
            <person name="Goldberg J."/>
            <person name="Griggs A."/>
            <person name="Gujja S."/>
            <person name="Heilman E.R."/>
            <person name="Heiman D."/>
            <person name="Hepburn T."/>
            <person name="Howarth C."/>
            <person name="Jen D."/>
            <person name="Larson L."/>
            <person name="Mehta T."/>
            <person name="Neiman D."/>
            <person name="Pearson M."/>
            <person name="Roberts A."/>
            <person name="Saif S."/>
            <person name="Shea T."/>
            <person name="Shenoy N."/>
            <person name="Sisk P."/>
            <person name="Stolte C."/>
            <person name="Sykes S."/>
            <person name="Walk T."/>
            <person name="White J."/>
            <person name="Yandava C."/>
            <person name="Haas B."/>
            <person name="Nusbaum C."/>
            <person name="Birren B."/>
        </authorList>
    </citation>
    <scope>NUCLEOTIDE SEQUENCE [LARGE SCALE GENOMIC DNA]</scope>
    <source>
        <strain evidence="4">ATCC 64411 / 73-15</strain>
    </source>
</reference>